<evidence type="ECO:0000256" key="1">
    <source>
        <dbReference type="ARBA" id="ARBA00022801"/>
    </source>
</evidence>
<feature type="domain" description="HD" evidence="3">
    <location>
        <begin position="74"/>
        <end position="187"/>
    </location>
</feature>
<dbReference type="EMBL" id="BAABJP010000037">
    <property type="protein sequence ID" value="GAA5167117.1"/>
    <property type="molecule type" value="Genomic_DNA"/>
</dbReference>
<protein>
    <recommendedName>
        <fullName evidence="2">Deoxyguanosinetriphosphate triphosphohydrolase-like protein</fullName>
    </recommendedName>
</protein>
<dbReference type="InterPro" id="IPR003607">
    <property type="entry name" value="HD/PDEase_dom"/>
</dbReference>
<name>A0ABP9QTE3_9PSEU</name>
<evidence type="ECO:0000259" key="3">
    <source>
        <dbReference type="PROSITE" id="PS51831"/>
    </source>
</evidence>
<dbReference type="Proteomes" id="UP001428817">
    <property type="component" value="Unassembled WGS sequence"/>
</dbReference>
<dbReference type="InterPro" id="IPR006674">
    <property type="entry name" value="HD_domain"/>
</dbReference>
<dbReference type="NCBIfam" id="NF002829">
    <property type="entry name" value="PRK03007.1"/>
    <property type="match status" value="1"/>
</dbReference>
<dbReference type="NCBIfam" id="TIGR01353">
    <property type="entry name" value="dGTP_triPase"/>
    <property type="match status" value="1"/>
</dbReference>
<evidence type="ECO:0000313" key="5">
    <source>
        <dbReference type="Proteomes" id="UP001428817"/>
    </source>
</evidence>
<keyword evidence="5" id="KW-1185">Reference proteome</keyword>
<dbReference type="InterPro" id="IPR050135">
    <property type="entry name" value="dGTPase-like"/>
</dbReference>
<dbReference type="CDD" id="cd00077">
    <property type="entry name" value="HDc"/>
    <property type="match status" value="1"/>
</dbReference>
<dbReference type="SMART" id="SM00471">
    <property type="entry name" value="HDc"/>
    <property type="match status" value="1"/>
</dbReference>
<dbReference type="PANTHER" id="PTHR11373:SF32">
    <property type="entry name" value="DEOXYGUANOSINETRIPHOSPHATE TRIPHOSPHOHYDROLASE"/>
    <property type="match status" value="1"/>
</dbReference>
<organism evidence="4 5">
    <name type="scientific">Pseudonocardia eucalypti</name>
    <dbReference type="NCBI Taxonomy" id="648755"/>
    <lineage>
        <taxon>Bacteria</taxon>
        <taxon>Bacillati</taxon>
        <taxon>Actinomycetota</taxon>
        <taxon>Actinomycetes</taxon>
        <taxon>Pseudonocardiales</taxon>
        <taxon>Pseudonocardiaceae</taxon>
        <taxon>Pseudonocardia</taxon>
    </lineage>
</organism>
<dbReference type="PROSITE" id="PS51831">
    <property type="entry name" value="HD"/>
    <property type="match status" value="1"/>
</dbReference>
<reference evidence="5" key="1">
    <citation type="journal article" date="2019" name="Int. J. Syst. Evol. Microbiol.">
        <title>The Global Catalogue of Microorganisms (GCM) 10K type strain sequencing project: providing services to taxonomists for standard genome sequencing and annotation.</title>
        <authorList>
            <consortium name="The Broad Institute Genomics Platform"/>
            <consortium name="The Broad Institute Genome Sequencing Center for Infectious Disease"/>
            <person name="Wu L."/>
            <person name="Ma J."/>
        </authorList>
    </citation>
    <scope>NUCLEOTIDE SEQUENCE [LARGE SCALE GENOMIC DNA]</scope>
    <source>
        <strain evidence="5">JCM 18303</strain>
    </source>
</reference>
<evidence type="ECO:0000313" key="4">
    <source>
        <dbReference type="EMBL" id="GAA5167117.1"/>
    </source>
</evidence>
<dbReference type="Pfam" id="PF01966">
    <property type="entry name" value="HD"/>
    <property type="match status" value="1"/>
</dbReference>
<dbReference type="PANTHER" id="PTHR11373">
    <property type="entry name" value="DEOXYNUCLEOSIDE TRIPHOSPHATE TRIPHOSPHOHYDROLASE"/>
    <property type="match status" value="1"/>
</dbReference>
<evidence type="ECO:0000256" key="2">
    <source>
        <dbReference type="HAMAP-Rule" id="MF_01212"/>
    </source>
</evidence>
<proteinExistence type="inferred from homology"/>
<dbReference type="RefSeq" id="WP_185059800.1">
    <property type="nucleotide sequence ID" value="NZ_BAABJP010000037.1"/>
</dbReference>
<keyword evidence="1 2" id="KW-0378">Hydrolase</keyword>
<dbReference type="InterPro" id="IPR026875">
    <property type="entry name" value="PHydrolase_assoc_dom"/>
</dbReference>
<comment type="similarity">
    <text evidence="2">Belongs to the dGTPase family. Type 2 subfamily.</text>
</comment>
<gene>
    <name evidence="4" type="ORF">GCM10023321_59350</name>
</gene>
<dbReference type="InterPro" id="IPR006261">
    <property type="entry name" value="dGTPase"/>
</dbReference>
<dbReference type="InterPro" id="IPR023023">
    <property type="entry name" value="dNTPase_2"/>
</dbReference>
<dbReference type="Gene3D" id="1.10.3210.10">
    <property type="entry name" value="Hypothetical protein af1432"/>
    <property type="match status" value="1"/>
</dbReference>
<accession>A0ABP9QTE3</accession>
<comment type="caution">
    <text evidence="4">The sequence shown here is derived from an EMBL/GenBank/DDBJ whole genome shotgun (WGS) entry which is preliminary data.</text>
</comment>
<dbReference type="SUPFAM" id="SSF109604">
    <property type="entry name" value="HD-domain/PDEase-like"/>
    <property type="match status" value="1"/>
</dbReference>
<dbReference type="Pfam" id="PF13286">
    <property type="entry name" value="HD_assoc"/>
    <property type="match status" value="1"/>
</dbReference>
<dbReference type="HAMAP" id="MF_01212">
    <property type="entry name" value="dGTPase_type2"/>
    <property type="match status" value="1"/>
</dbReference>
<dbReference type="NCBIfam" id="TIGR00277">
    <property type="entry name" value="HDIG"/>
    <property type="match status" value="1"/>
</dbReference>
<sequence length="419" mass="44528">MTFHYSAAERARMCAEPPKVSGLDGGSGRAAHRGPFARDRARVLHSAALRRLAGKTQVVGPGEGAEITGMPRTRLTHSLEVAQIGRGLAEELGCDPDVVDTAGLAHDIGHPPFGHNGEKALDEAAAGYGGFEGNAQTLRTLVRLEPKIVGAGLNLTRASLDACCKYPWVRRDGERKFGVYADDLTAFSWLREGAPDRRRCLEAQVMDWSDDVAYSVHDVEDGILAGRIGLAALADPGERKALAGLAGANFGADPDACADAGERLMALPVIADVARSPGFPGSSEAQIALKRMTSELVSRFVGAAARGTREVYGPGPLGRYAADLVVPPPVAAEVALLKAMAVRYVMADPARLRMQAGQRELLRELVEAVVAGAPDSLDGPLREAWRAAGEDAARLRVVIDQVASLTDQQAHSWHTRLCR</sequence>
<dbReference type="InterPro" id="IPR006675">
    <property type="entry name" value="HDIG_dom"/>
</dbReference>